<proteinExistence type="predicted"/>
<dbReference type="InterPro" id="IPR048477">
    <property type="entry name" value="YceM-like_C"/>
</dbReference>
<dbReference type="SUPFAM" id="SSF51735">
    <property type="entry name" value="NAD(P)-binding Rossmann-fold domains"/>
    <property type="match status" value="1"/>
</dbReference>
<reference evidence="4" key="4">
    <citation type="submission" date="2023-02" db="EMBL/GenBank/DDBJ databases">
        <authorList>
            <person name="Sun Q."/>
            <person name="Mori K."/>
        </authorList>
    </citation>
    <scope>NUCLEOTIDE SEQUENCE</scope>
    <source>
        <strain evidence="4">NBRC 114545</strain>
    </source>
</reference>
<dbReference type="InterPro" id="IPR036291">
    <property type="entry name" value="NAD(P)-bd_dom_sf"/>
</dbReference>
<accession>A0AA37XJ03</accession>
<dbReference type="InterPro" id="IPR051317">
    <property type="entry name" value="Gfo/Idh/MocA_oxidoreduct"/>
</dbReference>
<dbReference type="SUPFAM" id="SSF55347">
    <property type="entry name" value="Glyceraldehyde-3-phosphate dehydrogenase-like, C-terminal domain"/>
    <property type="match status" value="1"/>
</dbReference>
<evidence type="ECO:0000313" key="3">
    <source>
        <dbReference type="EMBL" id="AYW46989.1"/>
    </source>
</evidence>
<dbReference type="EMBL" id="BSUW01000001">
    <property type="protein sequence ID" value="GMA71182.1"/>
    <property type="molecule type" value="Genomic_DNA"/>
</dbReference>
<dbReference type="InterPro" id="IPR000683">
    <property type="entry name" value="Gfo/Idh/MocA-like_OxRdtase_N"/>
</dbReference>
<dbReference type="Pfam" id="PF21378">
    <property type="entry name" value="YceM-like_C"/>
    <property type="match status" value="1"/>
</dbReference>
<dbReference type="GO" id="GO:0000166">
    <property type="term" value="F:nucleotide binding"/>
    <property type="evidence" value="ECO:0007669"/>
    <property type="project" value="InterPro"/>
</dbReference>
<keyword evidence="5" id="KW-1185">Reference proteome</keyword>
<dbReference type="AlphaFoldDB" id="A0AA37XJ03"/>
<dbReference type="KEGG" id="too:C7K38_00545"/>
<dbReference type="RefSeq" id="WP_123933842.1">
    <property type="nucleotide sequence ID" value="NZ_BSUW01000001.1"/>
</dbReference>
<evidence type="ECO:0000313" key="5">
    <source>
        <dbReference type="Proteomes" id="UP000268310"/>
    </source>
</evidence>
<dbReference type="Gene3D" id="3.30.360.10">
    <property type="entry name" value="Dihydrodipicolinate Reductase, domain 2"/>
    <property type="match status" value="1"/>
</dbReference>
<sequence length="306" mass="35553">MKIGVLGLGNIAQKAYLPVYVQMQDQAEFYFATRNKEVQENLQKTYHLQHMKNNLDELLAEGIQACFIHSATASHYQLVKKCLENHVDVFVDKPLSENIAEVEELLALAKEQRQILMVGFNRRFAPMVEKLQRQEDKRLLFLQKNQVANTQNTTFEIFDVFLHLVDTAVYLLNDSVQNFSSNIYETKQNLLETALLKLETKQTTALLSMDTKSGASQESYQLTTRKGTYRLNNLTECILQEETQERVEAFGDWENTLVKRGFYPMVQAFLTSLETRKTDELRQENIYLSHKICTEMLRQSEKKKMS</sequence>
<dbReference type="Proteomes" id="UP001157039">
    <property type="component" value="Unassembled WGS sequence"/>
</dbReference>
<protein>
    <submittedName>
        <fullName evidence="4">Dehydrogenase</fullName>
    </submittedName>
    <submittedName>
        <fullName evidence="3">Gfo/Idh/MocA family oxidoreductase</fullName>
    </submittedName>
</protein>
<reference evidence="4 6" key="2">
    <citation type="journal article" date="2014" name="Int. J. Syst. Evol. Microbiol.">
        <title>Complete genome sequence of Corynebacterium casei LMG S-19264T (=DSM 44701T), isolated from a smear-ripened cheese.</title>
        <authorList>
            <consortium name="US DOE Joint Genome Institute (JGI-PGF)"/>
            <person name="Walter F."/>
            <person name="Albersmeier A."/>
            <person name="Kalinowski J."/>
            <person name="Ruckert C."/>
        </authorList>
    </citation>
    <scope>NUCLEOTIDE SEQUENCE [LARGE SCALE GENOMIC DNA]</scope>
    <source>
        <strain evidence="4 6">NBRC 114545</strain>
    </source>
</reference>
<evidence type="ECO:0000259" key="2">
    <source>
        <dbReference type="Pfam" id="PF21378"/>
    </source>
</evidence>
<feature type="domain" description="YceM-like C-terminal" evidence="2">
    <location>
        <begin position="141"/>
        <end position="237"/>
    </location>
</feature>
<evidence type="ECO:0000313" key="6">
    <source>
        <dbReference type="Proteomes" id="UP001157039"/>
    </source>
</evidence>
<name>A0AA37XJ03_9ENTE</name>
<dbReference type="PANTHER" id="PTHR43708">
    <property type="entry name" value="CONSERVED EXPRESSED OXIDOREDUCTASE (EUROFUNG)"/>
    <property type="match status" value="1"/>
</dbReference>
<reference evidence="3 5" key="1">
    <citation type="journal article" date="2012" name="Int. J. Syst. Evol. Microbiol.">
        <title>Characterization of Tetragenococcus strains from sugar thick juice reveals a novel species, Tetragenococcus osmophilus sp. nov., and divides Tetragenococcus halophilus into two subspecies, T. halophilus subsp. halophilus subsp. nov. and T. halophilus subsp. flandriensis subsp. nov.</title>
        <authorList>
            <person name="Juste A."/>
            <person name="Van Trappen S."/>
            <person name="Verreth C."/>
            <person name="Cleenwerck I."/>
            <person name="De Vos P."/>
            <person name="Lievens B."/>
            <person name="Willems K.A."/>
        </authorList>
    </citation>
    <scope>NUCLEOTIDE SEQUENCE [LARGE SCALE GENOMIC DNA]</scope>
    <source>
        <strain evidence="3 5">JCM 31126</strain>
    </source>
</reference>
<dbReference type="PANTHER" id="PTHR43708:SF4">
    <property type="entry name" value="OXIDOREDUCTASE YCEM-RELATED"/>
    <property type="match status" value="1"/>
</dbReference>
<dbReference type="Proteomes" id="UP000268310">
    <property type="component" value="Chromosome"/>
</dbReference>
<dbReference type="Pfam" id="PF01408">
    <property type="entry name" value="GFO_IDH_MocA"/>
    <property type="match status" value="1"/>
</dbReference>
<dbReference type="Gene3D" id="3.40.50.720">
    <property type="entry name" value="NAD(P)-binding Rossmann-like Domain"/>
    <property type="match status" value="1"/>
</dbReference>
<organism evidence="4 6">
    <name type="scientific">Tetragenococcus osmophilus</name>
    <dbReference type="NCBI Taxonomy" id="526944"/>
    <lineage>
        <taxon>Bacteria</taxon>
        <taxon>Bacillati</taxon>
        <taxon>Bacillota</taxon>
        <taxon>Bacilli</taxon>
        <taxon>Lactobacillales</taxon>
        <taxon>Enterococcaceae</taxon>
        <taxon>Tetragenococcus</taxon>
    </lineage>
</organism>
<evidence type="ECO:0000259" key="1">
    <source>
        <dbReference type="Pfam" id="PF01408"/>
    </source>
</evidence>
<feature type="domain" description="Gfo/Idh/MocA-like oxidoreductase N-terminal" evidence="1">
    <location>
        <begin position="1"/>
        <end position="120"/>
    </location>
</feature>
<reference evidence="3" key="3">
    <citation type="submission" date="2018-03" db="EMBL/GenBank/DDBJ databases">
        <authorList>
            <person name="Jeon C.O."/>
        </authorList>
    </citation>
    <scope>NUCLEOTIDE SEQUENCE</scope>
    <source>
        <strain evidence="3">JCM 31126</strain>
    </source>
</reference>
<dbReference type="EMBL" id="CP027783">
    <property type="protein sequence ID" value="AYW46989.1"/>
    <property type="molecule type" value="Genomic_DNA"/>
</dbReference>
<gene>
    <name evidence="3" type="ORF">C7K38_00545</name>
    <name evidence="4" type="ORF">GCM10025885_02310</name>
</gene>
<evidence type="ECO:0000313" key="4">
    <source>
        <dbReference type="EMBL" id="GMA71182.1"/>
    </source>
</evidence>